<evidence type="ECO:0000256" key="2">
    <source>
        <dbReference type="SAM" id="SignalP"/>
    </source>
</evidence>
<name>A0A0N7LAE1_9BASI</name>
<dbReference type="EMBL" id="CCYA01000278">
    <property type="protein sequence ID" value="CEH16330.1"/>
    <property type="molecule type" value="Genomic_DNA"/>
</dbReference>
<protein>
    <submittedName>
        <fullName evidence="3">Uncharacterized protein</fullName>
    </submittedName>
</protein>
<proteinExistence type="predicted"/>
<reference evidence="4" key="1">
    <citation type="submission" date="2014-09" db="EMBL/GenBank/DDBJ databases">
        <authorList>
            <person name="Sharma Rahul"/>
            <person name="Thines Marco"/>
        </authorList>
    </citation>
    <scope>NUCLEOTIDE SEQUENCE [LARGE SCALE GENOMIC DNA]</scope>
</reference>
<organism evidence="3 4">
    <name type="scientific">Ceraceosorus bombacis</name>
    <dbReference type="NCBI Taxonomy" id="401625"/>
    <lineage>
        <taxon>Eukaryota</taxon>
        <taxon>Fungi</taxon>
        <taxon>Dikarya</taxon>
        <taxon>Basidiomycota</taxon>
        <taxon>Ustilaginomycotina</taxon>
        <taxon>Exobasidiomycetes</taxon>
        <taxon>Ceraceosorales</taxon>
        <taxon>Ceraceosoraceae</taxon>
        <taxon>Ceraceosorus</taxon>
    </lineage>
</organism>
<dbReference type="AlphaFoldDB" id="A0A0N7LAE1"/>
<dbReference type="OrthoDB" id="10350066at2759"/>
<evidence type="ECO:0000256" key="1">
    <source>
        <dbReference type="SAM" id="MobiDB-lite"/>
    </source>
</evidence>
<evidence type="ECO:0000313" key="4">
    <source>
        <dbReference type="Proteomes" id="UP000054845"/>
    </source>
</evidence>
<feature type="chain" id="PRO_5006015221" evidence="2">
    <location>
        <begin position="23"/>
        <end position="253"/>
    </location>
</feature>
<feature type="region of interest" description="Disordered" evidence="1">
    <location>
        <begin position="123"/>
        <end position="155"/>
    </location>
</feature>
<feature type="signal peptide" evidence="2">
    <location>
        <begin position="1"/>
        <end position="22"/>
    </location>
</feature>
<dbReference type="Proteomes" id="UP000054845">
    <property type="component" value="Unassembled WGS sequence"/>
</dbReference>
<evidence type="ECO:0000313" key="3">
    <source>
        <dbReference type="EMBL" id="CEH16330.1"/>
    </source>
</evidence>
<sequence>MKLTQASSAAFIWLALAQGREARPIFSQGSQQSDDASALLQSRGLMTLGTNQAVFARGVTDSSLPVGTSNGRVSELTFSDLGKPSTTAQHELPTKQIVPATPEALQKGPSFYEPTLPKTSQIRPALPETLEKSPSLTEPGRTLAKTPSFSKHSGMLRHHAAVQEASLLTAEKPKSSVLSKFKKFSKWGLGVGATAGLLTGVGFLVHHQNEDIKKVQQSQDEMWRKYHLYQYETGTKPKLKPGLGDYVKAGQGW</sequence>
<accession>A0A0N7LAE1</accession>
<keyword evidence="4" id="KW-1185">Reference proteome</keyword>
<keyword evidence="2" id="KW-0732">Signal</keyword>